<dbReference type="Proteomes" id="UP000265619">
    <property type="component" value="Unassembled WGS sequence"/>
</dbReference>
<evidence type="ECO:0000313" key="2">
    <source>
        <dbReference type="Proteomes" id="UP000265619"/>
    </source>
</evidence>
<evidence type="ECO:0000313" key="1">
    <source>
        <dbReference type="EMBL" id="RIX67172.1"/>
    </source>
</evidence>
<gene>
    <name evidence="1" type="ORF">D3H34_33805</name>
</gene>
<feature type="non-terminal residue" evidence="1">
    <location>
        <position position="132"/>
    </location>
</feature>
<proteinExistence type="predicted"/>
<dbReference type="EMBL" id="QXMN01000388">
    <property type="protein sequence ID" value="RIX67172.1"/>
    <property type="molecule type" value="Genomic_DNA"/>
</dbReference>
<accession>A0A9X8GRK0</accession>
<protein>
    <submittedName>
        <fullName evidence="1">Uncharacterized protein</fullName>
    </submittedName>
</protein>
<dbReference type="AlphaFoldDB" id="A0A9X8GRK0"/>
<dbReference type="RefSeq" id="WP_205736897.1">
    <property type="nucleotide sequence ID" value="NZ_QXMN01000388.1"/>
</dbReference>
<organism evidence="1 2">
    <name type="scientific">Acidovorax cavernicola</name>
    <dbReference type="NCBI Taxonomy" id="1675792"/>
    <lineage>
        <taxon>Bacteria</taxon>
        <taxon>Pseudomonadati</taxon>
        <taxon>Pseudomonadota</taxon>
        <taxon>Betaproteobacteria</taxon>
        <taxon>Burkholderiales</taxon>
        <taxon>Comamonadaceae</taxon>
        <taxon>Acidovorax</taxon>
    </lineage>
</organism>
<comment type="caution">
    <text evidence="1">The sequence shown here is derived from an EMBL/GenBank/DDBJ whole genome shotgun (WGS) entry which is preliminary data.</text>
</comment>
<name>A0A9X8GRK0_9BURK</name>
<keyword evidence="2" id="KW-1185">Reference proteome</keyword>
<sequence>MRHHDAPVEALAEPVDPLSEMELRILSGCHEGACLAIAAGERLSVGSEGDCDVLLSDCGLPADAPLQVVYQDGRWAVLRADHDASPNPPGMAPGAIALIGQVQATICAAHLAWTPAMPRAEAAPAPEPEAVD</sequence>
<reference evidence="1 2" key="1">
    <citation type="submission" date="2018-09" db="EMBL/GenBank/DDBJ databases">
        <title>Acidovorax cavernicola nov. sp. isolated from Gruta de las Maravillas (Aracena, Spain).</title>
        <authorList>
            <person name="Jurado V."/>
            <person name="Gutierrez-Patricio S."/>
            <person name="Gonzalez-Pimentel J.L."/>
            <person name="Miller A.Z."/>
            <person name="Laiz L."/>
            <person name="Saiz-Jimenez C."/>
        </authorList>
    </citation>
    <scope>NUCLEOTIDE SEQUENCE [LARGE SCALE GENOMIC DNA]</scope>
    <source>
        <strain evidence="1 2">1011MAR4D40.2</strain>
    </source>
</reference>